<dbReference type="GO" id="GO:0003677">
    <property type="term" value="F:DNA binding"/>
    <property type="evidence" value="ECO:0007669"/>
    <property type="project" value="TreeGrafter"/>
</dbReference>
<feature type="domain" description="DDE-1" evidence="1">
    <location>
        <begin position="4"/>
        <end position="97"/>
    </location>
</feature>
<dbReference type="PANTHER" id="PTHR19303">
    <property type="entry name" value="TRANSPOSON"/>
    <property type="match status" value="1"/>
</dbReference>
<comment type="caution">
    <text evidence="2">The sequence shown here is derived from an EMBL/GenBank/DDBJ whole genome shotgun (WGS) entry which is preliminary data.</text>
</comment>
<sequence length="109" mass="12409">MAVSANGWSTEEIFLQWLQEFITFTGATTNNKQLLIVDNHYTHCNLKVLTLARENGVVILTLPPHTSHRLQPLDVGYFSAFKANYGKELNSWMMSHPGRKVTQYESPDV</sequence>
<reference evidence="2 3" key="1">
    <citation type="submission" date="2019-07" db="EMBL/GenBank/DDBJ databases">
        <title>Draft genome assembly of a fouling barnacle, Amphibalanus amphitrite (Darwin, 1854): The first reference genome for Thecostraca.</title>
        <authorList>
            <person name="Kim W."/>
        </authorList>
    </citation>
    <scope>NUCLEOTIDE SEQUENCE [LARGE SCALE GENOMIC DNA]</scope>
    <source>
        <strain evidence="2">SNU_AA5</strain>
        <tissue evidence="2">Soma without cirri and trophi</tissue>
    </source>
</reference>
<protein>
    <recommendedName>
        <fullName evidence="1">DDE-1 domain-containing protein</fullName>
    </recommendedName>
</protein>
<dbReference type="AlphaFoldDB" id="A0A6A4WBM2"/>
<keyword evidence="3" id="KW-1185">Reference proteome</keyword>
<dbReference type="InterPro" id="IPR004875">
    <property type="entry name" value="DDE_SF_endonuclease_dom"/>
</dbReference>
<evidence type="ECO:0000259" key="1">
    <source>
        <dbReference type="Pfam" id="PF03184"/>
    </source>
</evidence>
<dbReference type="Pfam" id="PF03184">
    <property type="entry name" value="DDE_1"/>
    <property type="match status" value="1"/>
</dbReference>
<dbReference type="PANTHER" id="PTHR19303:SF74">
    <property type="entry name" value="POGO TRANSPOSABLE ELEMENT WITH KRAB DOMAIN"/>
    <property type="match status" value="1"/>
</dbReference>
<name>A0A6A4WBM2_AMPAM</name>
<dbReference type="Proteomes" id="UP000440578">
    <property type="component" value="Unassembled WGS sequence"/>
</dbReference>
<accession>A0A6A4WBM2</accession>
<proteinExistence type="predicted"/>
<evidence type="ECO:0000313" key="3">
    <source>
        <dbReference type="Proteomes" id="UP000440578"/>
    </source>
</evidence>
<dbReference type="EMBL" id="VIIS01001273">
    <property type="protein sequence ID" value="KAF0300312.1"/>
    <property type="molecule type" value="Genomic_DNA"/>
</dbReference>
<dbReference type="InterPro" id="IPR050863">
    <property type="entry name" value="CenT-Element_Derived"/>
</dbReference>
<gene>
    <name evidence="2" type="ORF">FJT64_027146</name>
</gene>
<organism evidence="2 3">
    <name type="scientific">Amphibalanus amphitrite</name>
    <name type="common">Striped barnacle</name>
    <name type="synonym">Balanus amphitrite</name>
    <dbReference type="NCBI Taxonomy" id="1232801"/>
    <lineage>
        <taxon>Eukaryota</taxon>
        <taxon>Metazoa</taxon>
        <taxon>Ecdysozoa</taxon>
        <taxon>Arthropoda</taxon>
        <taxon>Crustacea</taxon>
        <taxon>Multicrustacea</taxon>
        <taxon>Cirripedia</taxon>
        <taxon>Thoracica</taxon>
        <taxon>Thoracicalcarea</taxon>
        <taxon>Balanomorpha</taxon>
        <taxon>Balanoidea</taxon>
        <taxon>Balanidae</taxon>
        <taxon>Amphibalaninae</taxon>
        <taxon>Amphibalanus</taxon>
    </lineage>
</organism>
<dbReference type="OrthoDB" id="6377204at2759"/>
<dbReference type="GO" id="GO:0005634">
    <property type="term" value="C:nucleus"/>
    <property type="evidence" value="ECO:0007669"/>
    <property type="project" value="TreeGrafter"/>
</dbReference>
<evidence type="ECO:0000313" key="2">
    <source>
        <dbReference type="EMBL" id="KAF0300312.1"/>
    </source>
</evidence>